<feature type="transmembrane region" description="Helical" evidence="1">
    <location>
        <begin position="61"/>
        <end position="84"/>
    </location>
</feature>
<dbReference type="CDD" id="cd03392">
    <property type="entry name" value="PAP2_like_2"/>
    <property type="match status" value="1"/>
</dbReference>
<keyword evidence="4" id="KW-1185">Reference proteome</keyword>
<dbReference type="InterPro" id="IPR036938">
    <property type="entry name" value="PAP2/HPO_sf"/>
</dbReference>
<protein>
    <submittedName>
        <fullName evidence="3">Phosphatase PAP2 family protein</fullName>
    </submittedName>
</protein>
<dbReference type="Gene3D" id="1.20.144.10">
    <property type="entry name" value="Phosphatidic acid phosphatase type 2/haloperoxidase"/>
    <property type="match status" value="2"/>
</dbReference>
<evidence type="ECO:0000259" key="2">
    <source>
        <dbReference type="SMART" id="SM00014"/>
    </source>
</evidence>
<evidence type="ECO:0000313" key="3">
    <source>
        <dbReference type="EMBL" id="WNR43993.1"/>
    </source>
</evidence>
<dbReference type="AlphaFoldDB" id="A0AA96LQJ7"/>
<dbReference type="Proteomes" id="UP001304650">
    <property type="component" value="Chromosome"/>
</dbReference>
<keyword evidence="1" id="KW-1133">Transmembrane helix</keyword>
<dbReference type="RefSeq" id="WP_314799122.1">
    <property type="nucleotide sequence ID" value="NZ_CP130319.1"/>
</dbReference>
<dbReference type="Pfam" id="PF01569">
    <property type="entry name" value="PAP2"/>
    <property type="match status" value="1"/>
</dbReference>
<feature type="transmembrane region" description="Helical" evidence="1">
    <location>
        <begin position="93"/>
        <end position="113"/>
    </location>
</feature>
<evidence type="ECO:0000256" key="1">
    <source>
        <dbReference type="SAM" id="Phobius"/>
    </source>
</evidence>
<keyword evidence="1" id="KW-0812">Transmembrane</keyword>
<dbReference type="PANTHER" id="PTHR14969:SF13">
    <property type="entry name" value="AT30094P"/>
    <property type="match status" value="1"/>
</dbReference>
<organism evidence="3 4">
    <name type="scientific">Paenibacillus roseopurpureus</name>
    <dbReference type="NCBI Taxonomy" id="2918901"/>
    <lineage>
        <taxon>Bacteria</taxon>
        <taxon>Bacillati</taxon>
        <taxon>Bacillota</taxon>
        <taxon>Bacilli</taxon>
        <taxon>Bacillales</taxon>
        <taxon>Paenibacillaceae</taxon>
        <taxon>Paenibacillus</taxon>
    </lineage>
</organism>
<dbReference type="EMBL" id="CP130319">
    <property type="protein sequence ID" value="WNR43993.1"/>
    <property type="molecule type" value="Genomic_DNA"/>
</dbReference>
<dbReference type="InterPro" id="IPR000326">
    <property type="entry name" value="PAP2/HPO"/>
</dbReference>
<reference evidence="3" key="1">
    <citation type="submission" date="2022-02" db="EMBL/GenBank/DDBJ databases">
        <title>Paenibacillus sp. MBLB1832 Whole Genome Shotgun Sequencing.</title>
        <authorList>
            <person name="Hwang C.Y."/>
            <person name="Cho E.-S."/>
            <person name="Seo M.-J."/>
        </authorList>
    </citation>
    <scope>NUCLEOTIDE SEQUENCE</scope>
    <source>
        <strain evidence="3">MBLB1832</strain>
    </source>
</reference>
<feature type="domain" description="Phosphatidic acid phosphatase type 2/haloperoxidase" evidence="2">
    <location>
        <begin position="92"/>
        <end position="206"/>
    </location>
</feature>
<evidence type="ECO:0000313" key="4">
    <source>
        <dbReference type="Proteomes" id="UP001304650"/>
    </source>
</evidence>
<feature type="transmembrane region" description="Helical" evidence="1">
    <location>
        <begin position="191"/>
        <end position="209"/>
    </location>
</feature>
<proteinExistence type="predicted"/>
<dbReference type="SMART" id="SM00014">
    <property type="entry name" value="acidPPc"/>
    <property type="match status" value="1"/>
</dbReference>
<sequence>MKGKGLVKDMMWSIGAAGTLLLAFIVLSRSLTASWLDQFDQHVGVFIRDQRADAWTSVAKVFTFLGSGSTEFILFFLVGGILIFKFKHKWETLVLFVGVLGAWLMNTALKGIFERDRPAADGWLIEEDGFSFPSGHSMVSILFYGLLAYLLWVNMRRIWKAAWLVPVIGIVIIVCIGLSRIYLGVHYPSDVVAGYLAGGIGLIGCTHAVRRIRHRQAGRIDTGRDYMEKGHKFSQ</sequence>
<gene>
    <name evidence="3" type="ORF">MJB10_23330</name>
</gene>
<accession>A0AA96LQJ7</accession>
<dbReference type="SUPFAM" id="SSF48317">
    <property type="entry name" value="Acid phosphatase/Vanadium-dependent haloperoxidase"/>
    <property type="match status" value="1"/>
</dbReference>
<keyword evidence="1" id="KW-0472">Membrane</keyword>
<dbReference type="KEGG" id="proo:MJB10_23330"/>
<feature type="transmembrane region" description="Helical" evidence="1">
    <location>
        <begin position="133"/>
        <end position="152"/>
    </location>
</feature>
<dbReference type="PANTHER" id="PTHR14969">
    <property type="entry name" value="SPHINGOSINE-1-PHOSPHATE PHOSPHOHYDROLASE"/>
    <property type="match status" value="1"/>
</dbReference>
<feature type="transmembrane region" description="Helical" evidence="1">
    <location>
        <begin position="164"/>
        <end position="185"/>
    </location>
</feature>
<name>A0AA96LQJ7_9BACL</name>